<dbReference type="EMBL" id="KV878691">
    <property type="protein sequence ID" value="OJJ68255.1"/>
    <property type="molecule type" value="Genomic_DNA"/>
</dbReference>
<protein>
    <recommendedName>
        <fullName evidence="5">3CxxC-type domain-containing protein</fullName>
    </recommendedName>
</protein>
<keyword evidence="2" id="KW-0863">Zinc-finger</keyword>
<dbReference type="OrthoDB" id="8121437at2759"/>
<feature type="domain" description="3CxxC-type" evidence="5">
    <location>
        <begin position="69"/>
        <end position="168"/>
    </location>
</feature>
<evidence type="ECO:0000313" key="7">
    <source>
        <dbReference type="Proteomes" id="UP000184499"/>
    </source>
</evidence>
<dbReference type="GO" id="GO:0008270">
    <property type="term" value="F:zinc ion binding"/>
    <property type="evidence" value="ECO:0007669"/>
    <property type="project" value="UniProtKB-KW"/>
</dbReference>
<keyword evidence="7" id="KW-1185">Reference proteome</keyword>
<proteinExistence type="predicted"/>
<evidence type="ECO:0000256" key="3">
    <source>
        <dbReference type="ARBA" id="ARBA00022833"/>
    </source>
</evidence>
<keyword evidence="3" id="KW-0862">Zinc</keyword>
<dbReference type="InterPro" id="IPR027377">
    <property type="entry name" value="ZAR1/RTP1-5-like_Znf-3CxxC"/>
</dbReference>
<dbReference type="AlphaFoldDB" id="A0A1L9U997"/>
<gene>
    <name evidence="6" type="ORF">ASPBRDRAFT_322054</name>
</gene>
<name>A0A1L9U997_ASPBC</name>
<reference evidence="7" key="1">
    <citation type="journal article" date="2017" name="Genome Biol.">
        <title>Comparative genomics reveals high biological diversity and specific adaptations in the industrially and medically important fungal genus Aspergillus.</title>
        <authorList>
            <person name="de Vries R.P."/>
            <person name="Riley R."/>
            <person name="Wiebenga A."/>
            <person name="Aguilar-Osorio G."/>
            <person name="Amillis S."/>
            <person name="Uchima C.A."/>
            <person name="Anderluh G."/>
            <person name="Asadollahi M."/>
            <person name="Askin M."/>
            <person name="Barry K."/>
            <person name="Battaglia E."/>
            <person name="Bayram O."/>
            <person name="Benocci T."/>
            <person name="Braus-Stromeyer S.A."/>
            <person name="Caldana C."/>
            <person name="Canovas D."/>
            <person name="Cerqueira G.C."/>
            <person name="Chen F."/>
            <person name="Chen W."/>
            <person name="Choi C."/>
            <person name="Clum A."/>
            <person name="Dos Santos R.A."/>
            <person name="Damasio A.R."/>
            <person name="Diallinas G."/>
            <person name="Emri T."/>
            <person name="Fekete E."/>
            <person name="Flipphi M."/>
            <person name="Freyberg S."/>
            <person name="Gallo A."/>
            <person name="Gournas C."/>
            <person name="Habgood R."/>
            <person name="Hainaut M."/>
            <person name="Harispe M.L."/>
            <person name="Henrissat B."/>
            <person name="Hilden K.S."/>
            <person name="Hope R."/>
            <person name="Hossain A."/>
            <person name="Karabika E."/>
            <person name="Karaffa L."/>
            <person name="Karanyi Z."/>
            <person name="Krasevec N."/>
            <person name="Kuo A."/>
            <person name="Kusch H."/>
            <person name="LaButti K."/>
            <person name="Lagendijk E.L."/>
            <person name="Lapidus A."/>
            <person name="Levasseur A."/>
            <person name="Lindquist E."/>
            <person name="Lipzen A."/>
            <person name="Logrieco A.F."/>
            <person name="MacCabe A."/>
            <person name="Maekelae M.R."/>
            <person name="Malavazi I."/>
            <person name="Melin P."/>
            <person name="Meyer V."/>
            <person name="Mielnichuk N."/>
            <person name="Miskei M."/>
            <person name="Molnar A.P."/>
            <person name="Mule G."/>
            <person name="Ngan C.Y."/>
            <person name="Orejas M."/>
            <person name="Orosz E."/>
            <person name="Ouedraogo J.P."/>
            <person name="Overkamp K.M."/>
            <person name="Park H.-S."/>
            <person name="Perrone G."/>
            <person name="Piumi F."/>
            <person name="Punt P.J."/>
            <person name="Ram A.F."/>
            <person name="Ramon A."/>
            <person name="Rauscher S."/>
            <person name="Record E."/>
            <person name="Riano-Pachon D.M."/>
            <person name="Robert V."/>
            <person name="Roehrig J."/>
            <person name="Ruller R."/>
            <person name="Salamov A."/>
            <person name="Salih N.S."/>
            <person name="Samson R.A."/>
            <person name="Sandor E."/>
            <person name="Sanguinetti M."/>
            <person name="Schuetze T."/>
            <person name="Sepcic K."/>
            <person name="Shelest E."/>
            <person name="Sherlock G."/>
            <person name="Sophianopoulou V."/>
            <person name="Squina F.M."/>
            <person name="Sun H."/>
            <person name="Susca A."/>
            <person name="Todd R.B."/>
            <person name="Tsang A."/>
            <person name="Unkles S.E."/>
            <person name="van de Wiele N."/>
            <person name="van Rossen-Uffink D."/>
            <person name="Oliveira J.V."/>
            <person name="Vesth T.C."/>
            <person name="Visser J."/>
            <person name="Yu J.-H."/>
            <person name="Zhou M."/>
            <person name="Andersen M.R."/>
            <person name="Archer D.B."/>
            <person name="Baker S.E."/>
            <person name="Benoit I."/>
            <person name="Brakhage A.A."/>
            <person name="Braus G.H."/>
            <person name="Fischer R."/>
            <person name="Frisvad J.C."/>
            <person name="Goldman G.H."/>
            <person name="Houbraken J."/>
            <person name="Oakley B."/>
            <person name="Pocsi I."/>
            <person name="Scazzocchio C."/>
            <person name="Seiboth B."/>
            <person name="vanKuyk P.A."/>
            <person name="Wortman J."/>
            <person name="Dyer P.S."/>
            <person name="Grigoriev I.V."/>
        </authorList>
    </citation>
    <scope>NUCLEOTIDE SEQUENCE [LARGE SCALE GENOMIC DNA]</scope>
    <source>
        <strain evidence="7">CBS 101740 / IMI 381727 / IBT 21946</strain>
    </source>
</reference>
<sequence>MPSRKSNPKSNSKSKSTTLPRNRWSMYPALHIDVLTHLSSDTLSPVALTSLSFHPFDDSHSSKREYDTNIMGRFICTNDSCRSTGWTSKKIAITIRLYEGNEYNARVYHQRCKRCNALSRPFLDEESYAERIAYRMKRWYGVDVERPVYERKRTKPHNRELCEGCKAGRCSFGDVDVDVGDENW</sequence>
<dbReference type="VEuPathDB" id="FungiDB:ASPBRDRAFT_322054"/>
<dbReference type="SMART" id="SM01328">
    <property type="entry name" value="zf-3CxxC"/>
    <property type="match status" value="1"/>
</dbReference>
<dbReference type="Pfam" id="PF13695">
    <property type="entry name" value="Zn_ribbon_3CxxC"/>
    <property type="match status" value="1"/>
</dbReference>
<evidence type="ECO:0000259" key="5">
    <source>
        <dbReference type="SMART" id="SM01328"/>
    </source>
</evidence>
<feature type="region of interest" description="Disordered" evidence="4">
    <location>
        <begin position="1"/>
        <end position="20"/>
    </location>
</feature>
<evidence type="ECO:0000256" key="1">
    <source>
        <dbReference type="ARBA" id="ARBA00022723"/>
    </source>
</evidence>
<evidence type="ECO:0000256" key="2">
    <source>
        <dbReference type="ARBA" id="ARBA00022771"/>
    </source>
</evidence>
<evidence type="ECO:0000313" key="6">
    <source>
        <dbReference type="EMBL" id="OJJ68255.1"/>
    </source>
</evidence>
<feature type="compositionally biased region" description="Low complexity" evidence="4">
    <location>
        <begin position="1"/>
        <end position="16"/>
    </location>
</feature>
<dbReference type="OMA" id="PHDSELC"/>
<dbReference type="GeneID" id="93575479"/>
<accession>A0A1L9U997</accession>
<keyword evidence="1" id="KW-0479">Metal-binding</keyword>
<organism evidence="6 7">
    <name type="scientific">Aspergillus brasiliensis (strain CBS 101740 / IMI 381727 / IBT 21946)</name>
    <dbReference type="NCBI Taxonomy" id="767769"/>
    <lineage>
        <taxon>Eukaryota</taxon>
        <taxon>Fungi</taxon>
        <taxon>Dikarya</taxon>
        <taxon>Ascomycota</taxon>
        <taxon>Pezizomycotina</taxon>
        <taxon>Eurotiomycetes</taxon>
        <taxon>Eurotiomycetidae</taxon>
        <taxon>Eurotiales</taxon>
        <taxon>Aspergillaceae</taxon>
        <taxon>Aspergillus</taxon>
        <taxon>Aspergillus subgen. Circumdati</taxon>
    </lineage>
</organism>
<dbReference type="Proteomes" id="UP000184499">
    <property type="component" value="Unassembled WGS sequence"/>
</dbReference>
<dbReference type="RefSeq" id="XP_067475504.1">
    <property type="nucleotide sequence ID" value="XM_067622991.1"/>
</dbReference>
<evidence type="ECO:0000256" key="4">
    <source>
        <dbReference type="SAM" id="MobiDB-lite"/>
    </source>
</evidence>